<evidence type="ECO:0000256" key="1">
    <source>
        <dbReference type="SAM" id="Phobius"/>
    </source>
</evidence>
<dbReference type="EMBL" id="SJPG01000001">
    <property type="protein sequence ID" value="TWT61040.1"/>
    <property type="molecule type" value="Genomic_DNA"/>
</dbReference>
<reference evidence="2 3" key="1">
    <citation type="submission" date="2019-02" db="EMBL/GenBank/DDBJ databases">
        <title>Deep-cultivation of Planctomycetes and their phenomic and genomic characterization uncovers novel biology.</title>
        <authorList>
            <person name="Wiegand S."/>
            <person name="Jogler M."/>
            <person name="Boedeker C."/>
            <person name="Pinto D."/>
            <person name="Vollmers J."/>
            <person name="Rivas-Marin E."/>
            <person name="Kohn T."/>
            <person name="Peeters S.H."/>
            <person name="Heuer A."/>
            <person name="Rast P."/>
            <person name="Oberbeckmann S."/>
            <person name="Bunk B."/>
            <person name="Jeske O."/>
            <person name="Meyerdierks A."/>
            <person name="Storesund J.E."/>
            <person name="Kallscheuer N."/>
            <person name="Luecker S."/>
            <person name="Lage O.M."/>
            <person name="Pohl T."/>
            <person name="Merkel B.J."/>
            <person name="Hornburger P."/>
            <person name="Mueller R.-W."/>
            <person name="Bruemmer F."/>
            <person name="Labrenz M."/>
            <person name="Spormann A.M."/>
            <person name="Op Den Camp H."/>
            <person name="Overmann J."/>
            <person name="Amann R."/>
            <person name="Jetten M.S.M."/>
            <person name="Mascher T."/>
            <person name="Medema M.H."/>
            <person name="Devos D.P."/>
            <person name="Kaster A.-K."/>
            <person name="Ovreas L."/>
            <person name="Rohde M."/>
            <person name="Galperin M.Y."/>
            <person name="Jogler C."/>
        </authorList>
    </citation>
    <scope>NUCLEOTIDE SEQUENCE [LARGE SCALE GENOMIC DNA]</scope>
    <source>
        <strain evidence="2 3">Pan54</strain>
    </source>
</reference>
<protein>
    <recommendedName>
        <fullName evidence="4">Zinc-finger domain-containing protein</fullName>
    </recommendedName>
</protein>
<gene>
    <name evidence="2" type="ORF">Pan54_17730</name>
</gene>
<dbReference type="RefSeq" id="WP_146503077.1">
    <property type="nucleotide sequence ID" value="NZ_SJPG01000001.1"/>
</dbReference>
<evidence type="ECO:0000313" key="3">
    <source>
        <dbReference type="Proteomes" id="UP000316095"/>
    </source>
</evidence>
<dbReference type="Proteomes" id="UP000316095">
    <property type="component" value="Unassembled WGS sequence"/>
</dbReference>
<dbReference type="AlphaFoldDB" id="A0A5C5XDG4"/>
<evidence type="ECO:0008006" key="4">
    <source>
        <dbReference type="Google" id="ProtNLM"/>
    </source>
</evidence>
<sequence length="209" mass="23775">MGETMSCRCIENREKLALLVGRDAPDKLPEALRRSVSSCPTCRDHYRGLCESIGMIDRVHDEPVPELKASLWNSLSQRLPEKRVSRNRHQDWKQHFFPVFSLTAACLALAIVFLDGRFQDNQQRVYQTTSAKGVGSYSLLPLSPVLDEESAAYPQASSLQFEPNWSGRKTLSPLFNNPDLLDQNSPELSDQFLEDMQKLKASRSRMFNN</sequence>
<proteinExistence type="predicted"/>
<organism evidence="2 3">
    <name type="scientific">Rubinisphaera italica</name>
    <dbReference type="NCBI Taxonomy" id="2527969"/>
    <lineage>
        <taxon>Bacteria</taxon>
        <taxon>Pseudomonadati</taxon>
        <taxon>Planctomycetota</taxon>
        <taxon>Planctomycetia</taxon>
        <taxon>Planctomycetales</taxon>
        <taxon>Planctomycetaceae</taxon>
        <taxon>Rubinisphaera</taxon>
    </lineage>
</organism>
<name>A0A5C5XDG4_9PLAN</name>
<comment type="caution">
    <text evidence="2">The sequence shown here is derived from an EMBL/GenBank/DDBJ whole genome shotgun (WGS) entry which is preliminary data.</text>
</comment>
<feature type="transmembrane region" description="Helical" evidence="1">
    <location>
        <begin position="96"/>
        <end position="114"/>
    </location>
</feature>
<keyword evidence="1" id="KW-0472">Membrane</keyword>
<dbReference type="OrthoDB" id="292623at2"/>
<keyword evidence="3" id="KW-1185">Reference proteome</keyword>
<evidence type="ECO:0000313" key="2">
    <source>
        <dbReference type="EMBL" id="TWT61040.1"/>
    </source>
</evidence>
<accession>A0A5C5XDG4</accession>
<keyword evidence="1" id="KW-0812">Transmembrane</keyword>
<keyword evidence="1" id="KW-1133">Transmembrane helix</keyword>